<dbReference type="RefSeq" id="WP_128385448.1">
    <property type="nucleotide sequence ID" value="NZ_CP035033.1"/>
</dbReference>
<keyword evidence="3" id="KW-1185">Reference proteome</keyword>
<feature type="signal peptide" evidence="1">
    <location>
        <begin position="1"/>
        <end position="23"/>
    </location>
</feature>
<evidence type="ECO:0008006" key="4">
    <source>
        <dbReference type="Google" id="ProtNLM"/>
    </source>
</evidence>
<keyword evidence="1" id="KW-0732">Signal</keyword>
<gene>
    <name evidence="2" type="ORF">EPV75_11200</name>
</gene>
<evidence type="ECO:0000256" key="1">
    <source>
        <dbReference type="SAM" id="SignalP"/>
    </source>
</evidence>
<sequence length="89" mass="10044">MSWRHLLLAFVLLFAQTAALLHAEIHPFHEHAEVCNVFDGVEHQASAFTPSFELPQTPVYRDVWRPDSILSFAATFAAVYFSRAPPAFS</sequence>
<evidence type="ECO:0000313" key="3">
    <source>
        <dbReference type="Proteomes" id="UP000285478"/>
    </source>
</evidence>
<organism evidence="2 3">
    <name type="scientific">Hydrogenovibrio thermophilus</name>
    <dbReference type="NCBI Taxonomy" id="265883"/>
    <lineage>
        <taxon>Bacteria</taxon>
        <taxon>Pseudomonadati</taxon>
        <taxon>Pseudomonadota</taxon>
        <taxon>Gammaproteobacteria</taxon>
        <taxon>Thiotrichales</taxon>
        <taxon>Piscirickettsiaceae</taxon>
        <taxon>Hydrogenovibrio</taxon>
    </lineage>
</organism>
<dbReference type="Proteomes" id="UP000285478">
    <property type="component" value="Chromosome"/>
</dbReference>
<dbReference type="EMBL" id="CP035033">
    <property type="protein sequence ID" value="QAB16189.1"/>
    <property type="molecule type" value="Genomic_DNA"/>
</dbReference>
<accession>A0A410H5J7</accession>
<protein>
    <recommendedName>
        <fullName evidence="4">Cobalt transporter</fullName>
    </recommendedName>
</protein>
<evidence type="ECO:0000313" key="2">
    <source>
        <dbReference type="EMBL" id="QAB16189.1"/>
    </source>
</evidence>
<name>A0A410H5J7_9GAMM</name>
<feature type="chain" id="PRO_5019101677" description="Cobalt transporter" evidence="1">
    <location>
        <begin position="24"/>
        <end position="89"/>
    </location>
</feature>
<reference evidence="2 3" key="1">
    <citation type="journal article" date="2018" name="Environ. Microbiol.">
        <title>Genomes of ubiquitous marine and hypersaline Hydrogenovibrio, Thiomicrorhabdus and Thiomicrospira spp. encode a diversity of mechanisms to sustain chemolithoautotrophy in heterogeneous environments.</title>
        <authorList>
            <person name="Scott K.M."/>
            <person name="Williams J."/>
            <person name="Porter C.M.B."/>
            <person name="Russel S."/>
            <person name="Harmer T.L."/>
            <person name="Paul J.H."/>
            <person name="Antonen K.M."/>
            <person name="Bridges M.K."/>
            <person name="Camper G.J."/>
            <person name="Campla C.K."/>
            <person name="Casella L.G."/>
            <person name="Chase E."/>
            <person name="Conrad J.W."/>
            <person name="Cruz M.C."/>
            <person name="Dunlap D.S."/>
            <person name="Duran L."/>
            <person name="Fahsbender E.M."/>
            <person name="Goldsmith D.B."/>
            <person name="Keeley R.F."/>
            <person name="Kondoff M.R."/>
            <person name="Kussy B.I."/>
            <person name="Lane M.K."/>
            <person name="Lawler S."/>
            <person name="Leigh B.A."/>
            <person name="Lewis C."/>
            <person name="Lostal L.M."/>
            <person name="Marking D."/>
            <person name="Mancera P.A."/>
            <person name="McClenthan E.C."/>
            <person name="McIntyre E.A."/>
            <person name="Mine J.A."/>
            <person name="Modi S."/>
            <person name="Moore B.D."/>
            <person name="Morgan W.A."/>
            <person name="Nelson K.M."/>
            <person name="Nguyen K.N."/>
            <person name="Ogburn N."/>
            <person name="Parrino D.G."/>
            <person name="Pedapudi A.D."/>
            <person name="Pelham R.P."/>
            <person name="Preece A.M."/>
            <person name="Rampersad E.A."/>
            <person name="Richardson J.C."/>
            <person name="Rodgers C.M."/>
            <person name="Schaffer B.L."/>
            <person name="Sheridan N.E."/>
            <person name="Solone M.R."/>
            <person name="Staley Z.R."/>
            <person name="Tabuchi M."/>
            <person name="Waide R.J."/>
            <person name="Wanjugi P.W."/>
            <person name="Young S."/>
            <person name="Clum A."/>
            <person name="Daum C."/>
            <person name="Huntemann M."/>
            <person name="Ivanova N."/>
            <person name="Kyrpides N."/>
            <person name="Mikhailova N."/>
            <person name="Palaniappan K."/>
            <person name="Pillay M."/>
            <person name="Reddy T.B.K."/>
            <person name="Shapiro N."/>
            <person name="Stamatis D."/>
            <person name="Varghese N."/>
            <person name="Woyke T."/>
            <person name="Boden R."/>
            <person name="Freyermuth S.K."/>
            <person name="Kerfeld C.A."/>
        </authorList>
    </citation>
    <scope>NUCLEOTIDE SEQUENCE [LARGE SCALE GENOMIC DNA]</scope>
    <source>
        <strain evidence="2 3">JR-2</strain>
    </source>
</reference>
<dbReference type="AlphaFoldDB" id="A0A410H5J7"/>
<proteinExistence type="predicted"/>
<dbReference type="KEGG" id="htr:EPV75_11200"/>